<keyword evidence="4" id="KW-1185">Reference proteome</keyword>
<accession>A0A0K9P3E9</accession>
<feature type="transmembrane region" description="Helical" evidence="1">
    <location>
        <begin position="33"/>
        <end position="57"/>
    </location>
</feature>
<dbReference type="AlphaFoldDB" id="A0A0K9P3E9"/>
<keyword evidence="2" id="KW-0732">Signal</keyword>
<proteinExistence type="predicted"/>
<dbReference type="OMA" id="EVITIIT"/>
<dbReference type="Pfam" id="PF05512">
    <property type="entry name" value="AWPM-19"/>
    <property type="match status" value="1"/>
</dbReference>
<organism evidence="3 4">
    <name type="scientific">Zostera marina</name>
    <name type="common">Eelgrass</name>
    <dbReference type="NCBI Taxonomy" id="29655"/>
    <lineage>
        <taxon>Eukaryota</taxon>
        <taxon>Viridiplantae</taxon>
        <taxon>Streptophyta</taxon>
        <taxon>Embryophyta</taxon>
        <taxon>Tracheophyta</taxon>
        <taxon>Spermatophyta</taxon>
        <taxon>Magnoliopsida</taxon>
        <taxon>Liliopsida</taxon>
        <taxon>Zosteraceae</taxon>
        <taxon>Zostera</taxon>
    </lineage>
</organism>
<feature type="chain" id="PRO_5005527406" evidence="2">
    <location>
        <begin position="18"/>
        <end position="116"/>
    </location>
</feature>
<feature type="signal peptide" evidence="2">
    <location>
        <begin position="1"/>
        <end position="17"/>
    </location>
</feature>
<evidence type="ECO:0000313" key="4">
    <source>
        <dbReference type="Proteomes" id="UP000036987"/>
    </source>
</evidence>
<reference evidence="4" key="1">
    <citation type="journal article" date="2016" name="Nature">
        <title>The genome of the seagrass Zostera marina reveals angiosperm adaptation to the sea.</title>
        <authorList>
            <person name="Olsen J.L."/>
            <person name="Rouze P."/>
            <person name="Verhelst B."/>
            <person name="Lin Y.-C."/>
            <person name="Bayer T."/>
            <person name="Collen J."/>
            <person name="Dattolo E."/>
            <person name="De Paoli E."/>
            <person name="Dittami S."/>
            <person name="Maumus F."/>
            <person name="Michel G."/>
            <person name="Kersting A."/>
            <person name="Lauritano C."/>
            <person name="Lohaus R."/>
            <person name="Toepel M."/>
            <person name="Tonon T."/>
            <person name="Vanneste K."/>
            <person name="Amirebrahimi M."/>
            <person name="Brakel J."/>
            <person name="Bostroem C."/>
            <person name="Chovatia M."/>
            <person name="Grimwood J."/>
            <person name="Jenkins J.W."/>
            <person name="Jueterbock A."/>
            <person name="Mraz A."/>
            <person name="Stam W.T."/>
            <person name="Tice H."/>
            <person name="Bornberg-Bauer E."/>
            <person name="Green P.J."/>
            <person name="Pearson G.A."/>
            <person name="Procaccini G."/>
            <person name="Duarte C.M."/>
            <person name="Schmutz J."/>
            <person name="Reusch T.B.H."/>
            <person name="Van de Peer Y."/>
        </authorList>
    </citation>
    <scope>NUCLEOTIDE SEQUENCE [LARGE SCALE GENOMIC DNA]</scope>
    <source>
        <strain evidence="4">cv. Finnish</strain>
    </source>
</reference>
<evidence type="ECO:0000256" key="1">
    <source>
        <dbReference type="SAM" id="Phobius"/>
    </source>
</evidence>
<evidence type="ECO:0000313" key="3">
    <source>
        <dbReference type="EMBL" id="KMZ62747.1"/>
    </source>
</evidence>
<name>A0A0K9P3E9_ZOSMR</name>
<gene>
    <name evidence="3" type="ORF">ZOSMA_44G01500</name>
</gene>
<keyword evidence="1" id="KW-0472">Membrane</keyword>
<keyword evidence="1" id="KW-0812">Transmembrane</keyword>
<dbReference type="EMBL" id="LFYR01001330">
    <property type="protein sequence ID" value="KMZ62747.1"/>
    <property type="molecule type" value="Genomic_DNA"/>
</dbReference>
<dbReference type="PANTHER" id="PTHR33294">
    <property type="entry name" value="AWPM-19-LIKE FAMILY PROTEIN"/>
    <property type="match status" value="1"/>
</dbReference>
<sequence>MATGFFVIFSIIAGAVGTATSMMGIQNITSGTLSNLASAASSSIISWALILLAMGLACKEISIGWRPTTLKTLETLTIITSGTQLLCTAIINAHLQTYDNSPPVTAYPTSVYGERV</sequence>
<evidence type="ECO:0000256" key="2">
    <source>
        <dbReference type="SAM" id="SignalP"/>
    </source>
</evidence>
<comment type="caution">
    <text evidence="3">The sequence shown here is derived from an EMBL/GenBank/DDBJ whole genome shotgun (WGS) entry which is preliminary data.</text>
</comment>
<dbReference type="OrthoDB" id="779714at2759"/>
<dbReference type="PANTHER" id="PTHR33294:SF3">
    <property type="entry name" value="AWPM-19-LIKE FAMILY PROTEIN"/>
    <property type="match status" value="1"/>
</dbReference>
<dbReference type="Proteomes" id="UP000036987">
    <property type="component" value="Unassembled WGS sequence"/>
</dbReference>
<dbReference type="InterPro" id="IPR008390">
    <property type="entry name" value="AWPM-19"/>
</dbReference>
<keyword evidence="1" id="KW-1133">Transmembrane helix</keyword>
<protein>
    <submittedName>
        <fullName evidence="3">AWPM-19-like protein</fullName>
    </submittedName>
</protein>